<dbReference type="PATRIC" id="fig|908627.4.peg.1281"/>
<reference evidence="1 2" key="1">
    <citation type="journal article" date="2015" name="Genome Announc.">
        <title>Draft Genome Sequence of Burkholderia sp. Strain PML1(12), an Ectomycorrhizosphere-Inhabiting Bacterium with Effective Mineral-Weathering Ability.</title>
        <authorList>
            <person name="Uroz S."/>
            <person name="Oger P."/>
        </authorList>
    </citation>
    <scope>NUCLEOTIDE SEQUENCE [LARGE SCALE GENOMIC DNA]</scope>
    <source>
        <strain evidence="2">PML1(12)</strain>
    </source>
</reference>
<dbReference type="AlphaFoldDB" id="A0A0J1D394"/>
<dbReference type="SUPFAM" id="SSF56349">
    <property type="entry name" value="DNA breaking-rejoining enzymes"/>
    <property type="match status" value="1"/>
</dbReference>
<sequence length="71" mass="7751">MPLAKQAVAILRELHALTGQGRFVFPGARSNLRTMSEAAINAALRRLGYDARGDYRPRLSDDGSYDSARGT</sequence>
<dbReference type="Proteomes" id="UP000035963">
    <property type="component" value="Unassembled WGS sequence"/>
</dbReference>
<dbReference type="EMBL" id="AEJF01000051">
    <property type="protein sequence ID" value="KLU27194.1"/>
    <property type="molecule type" value="Genomic_DNA"/>
</dbReference>
<keyword evidence="2" id="KW-1185">Reference proteome</keyword>
<evidence type="ECO:0008006" key="3">
    <source>
        <dbReference type="Google" id="ProtNLM"/>
    </source>
</evidence>
<evidence type="ECO:0000313" key="2">
    <source>
        <dbReference type="Proteomes" id="UP000035963"/>
    </source>
</evidence>
<accession>A0A0J1D394</accession>
<evidence type="ECO:0000313" key="1">
    <source>
        <dbReference type="EMBL" id="KLU27194.1"/>
    </source>
</evidence>
<protein>
    <recommendedName>
        <fullName evidence="3">Integrase</fullName>
    </recommendedName>
</protein>
<name>A0A0J1D394_9BURK</name>
<dbReference type="GO" id="GO:0003677">
    <property type="term" value="F:DNA binding"/>
    <property type="evidence" value="ECO:0007669"/>
    <property type="project" value="InterPro"/>
</dbReference>
<gene>
    <name evidence="1" type="ORF">EOS_05785</name>
</gene>
<proteinExistence type="predicted"/>
<organism evidence="1 2">
    <name type="scientific">Caballeronia mineralivorans PML1(12)</name>
    <dbReference type="NCBI Taxonomy" id="908627"/>
    <lineage>
        <taxon>Bacteria</taxon>
        <taxon>Pseudomonadati</taxon>
        <taxon>Pseudomonadota</taxon>
        <taxon>Betaproteobacteria</taxon>
        <taxon>Burkholderiales</taxon>
        <taxon>Burkholderiaceae</taxon>
        <taxon>Caballeronia</taxon>
    </lineage>
</organism>
<dbReference type="InterPro" id="IPR011010">
    <property type="entry name" value="DNA_brk_join_enz"/>
</dbReference>
<comment type="caution">
    <text evidence="1">The sequence shown here is derived from an EMBL/GenBank/DDBJ whole genome shotgun (WGS) entry which is preliminary data.</text>
</comment>